<dbReference type="AlphaFoldDB" id="A0A0F9QL02"/>
<dbReference type="Gene3D" id="3.40.50.1000">
    <property type="entry name" value="HAD superfamily/HAD-like"/>
    <property type="match status" value="1"/>
</dbReference>
<dbReference type="SUPFAM" id="SSF56784">
    <property type="entry name" value="HAD-like"/>
    <property type="match status" value="1"/>
</dbReference>
<protein>
    <recommendedName>
        <fullName evidence="2">LNS2/PITP domain-containing protein</fullName>
    </recommendedName>
</protein>
<comment type="caution">
    <text evidence="1">The sequence shown here is derived from an EMBL/GenBank/DDBJ whole genome shotgun (WGS) entry which is preliminary data.</text>
</comment>
<evidence type="ECO:0008006" key="2">
    <source>
        <dbReference type="Google" id="ProtNLM"/>
    </source>
</evidence>
<gene>
    <name evidence="1" type="ORF">LCGC14_1003210</name>
</gene>
<dbReference type="InterPro" id="IPR023214">
    <property type="entry name" value="HAD_sf"/>
</dbReference>
<name>A0A0F9QL02_9ZZZZ</name>
<dbReference type="EMBL" id="LAZR01003888">
    <property type="protein sequence ID" value="KKN13771.1"/>
    <property type="molecule type" value="Genomic_DNA"/>
</dbReference>
<accession>A0A0F9QL02</accession>
<sequence length="162" mass="17696">DYDDTLIFSTPAFRAGAASGQESYSEGYWRVVNQSFNVEKVKLVPMSIALIYKALGFDVVIITARQGYGGEEFQEHWKWLAKEFHFERNKSSILEKGSFVAFFGDSDSDITEALEAGVVADLLAACEGLVTAWDAEDPTFIAVAELGMEKARAAIAKAKGAP</sequence>
<proteinExistence type="predicted"/>
<evidence type="ECO:0000313" key="1">
    <source>
        <dbReference type="EMBL" id="KKN13771.1"/>
    </source>
</evidence>
<organism evidence="1">
    <name type="scientific">marine sediment metagenome</name>
    <dbReference type="NCBI Taxonomy" id="412755"/>
    <lineage>
        <taxon>unclassified sequences</taxon>
        <taxon>metagenomes</taxon>
        <taxon>ecological metagenomes</taxon>
    </lineage>
</organism>
<feature type="non-terminal residue" evidence="1">
    <location>
        <position position="1"/>
    </location>
</feature>
<dbReference type="InterPro" id="IPR036412">
    <property type="entry name" value="HAD-like_sf"/>
</dbReference>
<reference evidence="1" key="1">
    <citation type="journal article" date="2015" name="Nature">
        <title>Complex archaea that bridge the gap between prokaryotes and eukaryotes.</title>
        <authorList>
            <person name="Spang A."/>
            <person name="Saw J.H."/>
            <person name="Jorgensen S.L."/>
            <person name="Zaremba-Niedzwiedzka K."/>
            <person name="Martijn J."/>
            <person name="Lind A.E."/>
            <person name="van Eijk R."/>
            <person name="Schleper C."/>
            <person name="Guy L."/>
            <person name="Ettema T.J."/>
        </authorList>
    </citation>
    <scope>NUCLEOTIDE SEQUENCE</scope>
</reference>